<dbReference type="GeneID" id="102803712"/>
<keyword evidence="7 12" id="KW-0472">Membrane</keyword>
<keyword evidence="4 10" id="KW-0812">Transmembrane</keyword>
<organism evidence="14 15">
    <name type="scientific">Saccoglossus kowalevskii</name>
    <name type="common">Acorn worm</name>
    <dbReference type="NCBI Taxonomy" id="10224"/>
    <lineage>
        <taxon>Eukaryota</taxon>
        <taxon>Metazoa</taxon>
        <taxon>Hemichordata</taxon>
        <taxon>Enteropneusta</taxon>
        <taxon>Harrimaniidae</taxon>
        <taxon>Saccoglossus</taxon>
    </lineage>
</organism>
<evidence type="ECO:0000256" key="7">
    <source>
        <dbReference type="ARBA" id="ARBA00023136"/>
    </source>
</evidence>
<keyword evidence="5 12" id="KW-1133">Transmembrane helix</keyword>
<keyword evidence="3" id="KW-1003">Cell membrane</keyword>
<name>A0ABM0LZW4_SACKO</name>
<dbReference type="PANTHER" id="PTHR24228">
    <property type="entry name" value="B2 BRADYKININ RECEPTOR/ANGIOTENSIN II RECEPTOR"/>
    <property type="match status" value="1"/>
</dbReference>
<evidence type="ECO:0000256" key="4">
    <source>
        <dbReference type="ARBA" id="ARBA00022692"/>
    </source>
</evidence>
<reference evidence="15" key="1">
    <citation type="submission" date="2025-08" db="UniProtKB">
        <authorList>
            <consortium name="RefSeq"/>
        </authorList>
    </citation>
    <scope>IDENTIFICATION</scope>
    <source>
        <tissue evidence="15">Testes</tissue>
    </source>
</reference>
<comment type="subcellular location">
    <subcellularLocation>
        <location evidence="1">Cell membrane</location>
        <topology evidence="1">Multi-pass membrane protein</topology>
    </subcellularLocation>
</comment>
<evidence type="ECO:0000256" key="10">
    <source>
        <dbReference type="RuleBase" id="RU000688"/>
    </source>
</evidence>
<comment type="similarity">
    <text evidence="2 10">Belongs to the G-protein coupled receptor 1 family.</text>
</comment>
<keyword evidence="14" id="KW-1185">Reference proteome</keyword>
<feature type="domain" description="G-protein coupled receptors family 1 profile" evidence="13">
    <location>
        <begin position="43"/>
        <end position="393"/>
    </location>
</feature>
<evidence type="ECO:0000256" key="1">
    <source>
        <dbReference type="ARBA" id="ARBA00004651"/>
    </source>
</evidence>
<evidence type="ECO:0000256" key="3">
    <source>
        <dbReference type="ARBA" id="ARBA00022475"/>
    </source>
</evidence>
<keyword evidence="8 10" id="KW-0675">Receptor</keyword>
<dbReference type="PRINTS" id="PR01012">
    <property type="entry name" value="NRPEPTIDEYR"/>
</dbReference>
<dbReference type="PANTHER" id="PTHR24228:SF59">
    <property type="entry name" value="NEUROPEPTIDE RECEPTOR 15"/>
    <property type="match status" value="1"/>
</dbReference>
<feature type="compositionally biased region" description="Basic and acidic residues" evidence="11">
    <location>
        <begin position="231"/>
        <end position="244"/>
    </location>
</feature>
<dbReference type="Proteomes" id="UP000694865">
    <property type="component" value="Unplaced"/>
</dbReference>
<dbReference type="Gene3D" id="1.20.1070.10">
    <property type="entry name" value="Rhodopsin 7-helix transmembrane proteins"/>
    <property type="match status" value="2"/>
</dbReference>
<evidence type="ECO:0000256" key="5">
    <source>
        <dbReference type="ARBA" id="ARBA00022989"/>
    </source>
</evidence>
<evidence type="ECO:0000259" key="13">
    <source>
        <dbReference type="PROSITE" id="PS50262"/>
    </source>
</evidence>
<feature type="transmembrane region" description="Helical" evidence="12">
    <location>
        <begin position="64"/>
        <end position="89"/>
    </location>
</feature>
<evidence type="ECO:0000256" key="6">
    <source>
        <dbReference type="ARBA" id="ARBA00023040"/>
    </source>
</evidence>
<sequence>MASNISDNITYDDDNATWEELGTIGIVLQSGMLIILCITGCLGNLLTITVILKYNDMQSATNILIANLALSDFVVCLLSEPFFIVGVVLQRWPFNDALCVAVGEITIMSFHTSVLTLLCIAINRYYVIMKSPTLTQRYFTTQKTILMCCGTWMFALTTALPSVFGWGRIKYAPDISVCLLDFNPEDFTFILVLTIIFGVIPFIAVTACYISIYYTVHKKTKMFTKSVQPIQKKENISEEQKEGSSSESKGNSIQENNTNGIEARNPHSEVDTDSNDAHTTKEPTSKCTTLTEVETNNIHGSNTFLQNPISAKVQKKRSTPKLNSQQIKMIEGKRRRESTVAANLFLVTLVFCICWLPLGIVALIASKHDISRPILILNILLAYSNNSLNTFLYAWRNSNLRKAYRNLLMSEEHTGNSSLPSR</sequence>
<dbReference type="PROSITE" id="PS00237">
    <property type="entry name" value="G_PROTEIN_RECEP_F1_1"/>
    <property type="match status" value="1"/>
</dbReference>
<dbReference type="PROSITE" id="PS50262">
    <property type="entry name" value="G_PROTEIN_RECEP_F1_2"/>
    <property type="match status" value="1"/>
</dbReference>
<dbReference type="CDD" id="cd00637">
    <property type="entry name" value="7tm_classA_rhodopsin-like"/>
    <property type="match status" value="1"/>
</dbReference>
<evidence type="ECO:0000313" key="15">
    <source>
        <dbReference type="RefSeq" id="XP_006813305.1"/>
    </source>
</evidence>
<dbReference type="InterPro" id="IPR017452">
    <property type="entry name" value="GPCR_Rhodpsn_7TM"/>
</dbReference>
<feature type="transmembrane region" description="Helical" evidence="12">
    <location>
        <begin position="101"/>
        <end position="123"/>
    </location>
</feature>
<evidence type="ECO:0000256" key="11">
    <source>
        <dbReference type="SAM" id="MobiDB-lite"/>
    </source>
</evidence>
<feature type="transmembrane region" description="Helical" evidence="12">
    <location>
        <begin position="340"/>
        <end position="364"/>
    </location>
</feature>
<feature type="region of interest" description="Disordered" evidence="11">
    <location>
        <begin position="230"/>
        <end position="290"/>
    </location>
</feature>
<evidence type="ECO:0000313" key="14">
    <source>
        <dbReference type="Proteomes" id="UP000694865"/>
    </source>
</evidence>
<dbReference type="Pfam" id="PF00001">
    <property type="entry name" value="7tm_1"/>
    <property type="match status" value="1"/>
</dbReference>
<evidence type="ECO:0000256" key="12">
    <source>
        <dbReference type="SAM" id="Phobius"/>
    </source>
</evidence>
<feature type="transmembrane region" description="Helical" evidence="12">
    <location>
        <begin position="144"/>
        <end position="167"/>
    </location>
</feature>
<feature type="compositionally biased region" description="Basic and acidic residues" evidence="11">
    <location>
        <begin position="264"/>
        <end position="284"/>
    </location>
</feature>
<keyword evidence="9 10" id="KW-0807">Transducer</keyword>
<protein>
    <submittedName>
        <fullName evidence="15">Kappa-type opioid receptor-like</fullName>
    </submittedName>
</protein>
<gene>
    <name evidence="15" type="primary">LOC102803712</name>
</gene>
<evidence type="ECO:0000256" key="8">
    <source>
        <dbReference type="ARBA" id="ARBA00023170"/>
    </source>
</evidence>
<dbReference type="InterPro" id="IPR000276">
    <property type="entry name" value="GPCR_Rhodpsn"/>
</dbReference>
<accession>A0ABM0LZW4</accession>
<feature type="transmembrane region" description="Helical" evidence="12">
    <location>
        <begin position="370"/>
        <end position="395"/>
    </location>
</feature>
<dbReference type="InterPro" id="IPR000611">
    <property type="entry name" value="NPY_rcpt"/>
</dbReference>
<dbReference type="PRINTS" id="PR00237">
    <property type="entry name" value="GPCRRHODOPSN"/>
</dbReference>
<keyword evidence="6 10" id="KW-0297">G-protein coupled receptor</keyword>
<evidence type="ECO:0000256" key="2">
    <source>
        <dbReference type="ARBA" id="ARBA00010663"/>
    </source>
</evidence>
<dbReference type="RefSeq" id="XP_006813305.1">
    <property type="nucleotide sequence ID" value="XM_006813242.1"/>
</dbReference>
<dbReference type="SUPFAM" id="SSF81321">
    <property type="entry name" value="Family A G protein-coupled receptor-like"/>
    <property type="match status" value="1"/>
</dbReference>
<dbReference type="SMART" id="SM01381">
    <property type="entry name" value="7TM_GPCR_Srsx"/>
    <property type="match status" value="1"/>
</dbReference>
<proteinExistence type="inferred from homology"/>
<feature type="transmembrane region" description="Helical" evidence="12">
    <location>
        <begin position="187"/>
        <end position="216"/>
    </location>
</feature>
<feature type="transmembrane region" description="Helical" evidence="12">
    <location>
        <begin position="26"/>
        <end position="52"/>
    </location>
</feature>
<evidence type="ECO:0000256" key="9">
    <source>
        <dbReference type="ARBA" id="ARBA00023224"/>
    </source>
</evidence>
<feature type="compositionally biased region" description="Low complexity" evidence="11">
    <location>
        <begin position="245"/>
        <end position="255"/>
    </location>
</feature>